<feature type="transmembrane region" description="Helical" evidence="1">
    <location>
        <begin position="94"/>
        <end position="113"/>
    </location>
</feature>
<evidence type="ECO:0000313" key="3">
    <source>
        <dbReference type="Proteomes" id="UP001055804"/>
    </source>
</evidence>
<dbReference type="Proteomes" id="UP001055804">
    <property type="component" value="Unassembled WGS sequence"/>
</dbReference>
<protein>
    <submittedName>
        <fullName evidence="2">Uncharacterized protein</fullName>
    </submittedName>
</protein>
<feature type="transmembrane region" description="Helical" evidence="1">
    <location>
        <begin position="62"/>
        <end position="82"/>
    </location>
</feature>
<comment type="caution">
    <text evidence="2">The sequence shown here is derived from an EMBL/GenBank/DDBJ whole genome shotgun (WGS) entry which is preliminary data.</text>
</comment>
<keyword evidence="1" id="KW-1133">Transmembrane helix</keyword>
<sequence>MFVRMSNSPLTTAMQLAIGFVFLPSLVWSAWSKAWQFDPYTMSYFTKTYVVPTPEMPDELRIAGLVMFLIAALPGYAGIKGIVKRIGKLRENLLLLWVGCLIAAFGGAFFVAAETAQVRIYQEQQKSSSGIADADAAGRT</sequence>
<dbReference type="RefSeq" id="WP_269333776.1">
    <property type="nucleotide sequence ID" value="NZ_JAMZFT010000004.1"/>
</dbReference>
<evidence type="ECO:0000256" key="1">
    <source>
        <dbReference type="SAM" id="Phobius"/>
    </source>
</evidence>
<keyword evidence="1" id="KW-0812">Transmembrane</keyword>
<gene>
    <name evidence="2" type="ORF">NJQ99_15440</name>
</gene>
<organism evidence="2 3">
    <name type="scientific">Futiania mangrovi</name>
    <dbReference type="NCBI Taxonomy" id="2959716"/>
    <lineage>
        <taxon>Bacteria</taxon>
        <taxon>Pseudomonadati</taxon>
        <taxon>Pseudomonadota</taxon>
        <taxon>Alphaproteobacteria</taxon>
        <taxon>Futianiales</taxon>
        <taxon>Futianiaceae</taxon>
        <taxon>Futiania</taxon>
    </lineage>
</organism>
<accession>A0A9J6PH41</accession>
<keyword evidence="3" id="KW-1185">Reference proteome</keyword>
<name>A0A9J6PH41_9PROT</name>
<dbReference type="AlphaFoldDB" id="A0A9J6PH41"/>
<reference evidence="2" key="1">
    <citation type="submission" date="2022-06" db="EMBL/GenBank/DDBJ databases">
        <title>Isolation and Genomics of Futiania mangrovii gen. nov., sp. nov., a Rare and Metabolically-versatile member in the Class Alphaproteobacteria.</title>
        <authorList>
            <person name="Liu L."/>
            <person name="Huang W.-C."/>
            <person name="Pan J."/>
            <person name="Li J."/>
            <person name="Huang Y."/>
            <person name="Du H."/>
            <person name="Liu Y."/>
            <person name="Li M."/>
        </authorList>
    </citation>
    <scope>NUCLEOTIDE SEQUENCE</scope>
    <source>
        <strain evidence="2">FT118</strain>
    </source>
</reference>
<proteinExistence type="predicted"/>
<evidence type="ECO:0000313" key="2">
    <source>
        <dbReference type="EMBL" id="MCP1337814.1"/>
    </source>
</evidence>
<dbReference type="EMBL" id="JAMZFT010000004">
    <property type="protein sequence ID" value="MCP1337814.1"/>
    <property type="molecule type" value="Genomic_DNA"/>
</dbReference>
<keyword evidence="1" id="KW-0472">Membrane</keyword>